<dbReference type="PROSITE" id="PS50025">
    <property type="entry name" value="LAM_G_DOMAIN"/>
    <property type="match status" value="2"/>
</dbReference>
<evidence type="ECO:0000256" key="19">
    <source>
        <dbReference type="SAM" id="Phobius"/>
    </source>
</evidence>
<dbReference type="Pfam" id="PF00028">
    <property type="entry name" value="Cadherin"/>
    <property type="match status" value="9"/>
</dbReference>
<keyword evidence="8 14" id="KW-0106">Calcium</keyword>
<dbReference type="PROSITE" id="PS50268">
    <property type="entry name" value="CADHERIN_2"/>
    <property type="match status" value="15"/>
</dbReference>
<feature type="region of interest" description="Disordered" evidence="18">
    <location>
        <begin position="2628"/>
        <end position="2717"/>
    </location>
</feature>
<dbReference type="GO" id="GO:0000902">
    <property type="term" value="P:cell morphogenesis"/>
    <property type="evidence" value="ECO:0007669"/>
    <property type="project" value="TreeGrafter"/>
</dbReference>
<dbReference type="PRINTS" id="PR00205">
    <property type="entry name" value="CADHERIN"/>
</dbReference>
<feature type="transmembrane region" description="Helical" evidence="19">
    <location>
        <begin position="2551"/>
        <end position="2581"/>
    </location>
</feature>
<dbReference type="OrthoDB" id="6079678at2759"/>
<feature type="domain" description="Cadherin" evidence="23">
    <location>
        <begin position="612"/>
        <end position="718"/>
    </location>
</feature>
<dbReference type="PROSITE" id="PS01186">
    <property type="entry name" value="EGF_2"/>
    <property type="match status" value="1"/>
</dbReference>
<evidence type="ECO:0000256" key="3">
    <source>
        <dbReference type="ARBA" id="ARBA00022536"/>
    </source>
</evidence>
<dbReference type="GO" id="GO:0008013">
    <property type="term" value="F:beta-catenin binding"/>
    <property type="evidence" value="ECO:0007669"/>
    <property type="project" value="TreeGrafter"/>
</dbReference>
<dbReference type="PROSITE" id="PS50026">
    <property type="entry name" value="EGF_3"/>
    <property type="match status" value="2"/>
</dbReference>
<dbReference type="InterPro" id="IPR001791">
    <property type="entry name" value="Laminin_G"/>
</dbReference>
<dbReference type="InterPro" id="IPR020894">
    <property type="entry name" value="Cadherin_CS"/>
</dbReference>
<dbReference type="CDD" id="cd11304">
    <property type="entry name" value="Cadherin_repeat"/>
    <property type="match status" value="13"/>
</dbReference>
<keyword evidence="2" id="KW-1003">Cell membrane</keyword>
<dbReference type="OMA" id="PYHTSQK"/>
<evidence type="ECO:0000256" key="9">
    <source>
        <dbReference type="ARBA" id="ARBA00022889"/>
    </source>
</evidence>
<dbReference type="SMART" id="SM00112">
    <property type="entry name" value="CA"/>
    <property type="match status" value="14"/>
</dbReference>
<dbReference type="PANTHER" id="PTHR24027">
    <property type="entry name" value="CADHERIN-23"/>
    <property type="match status" value="1"/>
</dbReference>
<dbReference type="GO" id="GO:0016342">
    <property type="term" value="C:catenin complex"/>
    <property type="evidence" value="ECO:0007669"/>
    <property type="project" value="TreeGrafter"/>
</dbReference>
<comment type="function">
    <text evidence="17">Cadherins are calcium-dependent cell adhesion proteins.</text>
</comment>
<dbReference type="FunFam" id="2.60.40.60:FF:000116">
    <property type="entry name" value="Dachsous cadherin-related 2"/>
    <property type="match status" value="1"/>
</dbReference>
<evidence type="ECO:0000256" key="15">
    <source>
        <dbReference type="PROSITE-ProRule" id="PRU00076"/>
    </source>
</evidence>
<dbReference type="GO" id="GO:0016339">
    <property type="term" value="P:calcium-dependent cell-cell adhesion via plasma membrane cell adhesion molecules"/>
    <property type="evidence" value="ECO:0007669"/>
    <property type="project" value="TreeGrafter"/>
</dbReference>
<gene>
    <name evidence="24" type="ORF">LOTGIDRAFT_167053</name>
</gene>
<feature type="domain" description="EGF-like" evidence="22">
    <location>
        <begin position="2233"/>
        <end position="2274"/>
    </location>
</feature>
<keyword evidence="6 20" id="KW-0732">Signal</keyword>
<dbReference type="FunFam" id="2.60.40.60:FF:000039">
    <property type="entry name" value="FAT atypical cadherin 3"/>
    <property type="match status" value="1"/>
</dbReference>
<dbReference type="InterPro" id="IPR002126">
    <property type="entry name" value="Cadherin-like_dom"/>
</dbReference>
<comment type="subcellular location">
    <subcellularLocation>
        <location evidence="1 16">Cell membrane</location>
        <topology evidence="1 16">Single-pass type I membrane protein</topology>
    </subcellularLocation>
</comment>
<evidence type="ECO:0000256" key="17">
    <source>
        <dbReference type="RuleBase" id="RU004357"/>
    </source>
</evidence>
<keyword evidence="5" id="KW-0479">Metal-binding</keyword>
<evidence type="ECO:0000256" key="13">
    <source>
        <dbReference type="ARBA" id="ARBA00023180"/>
    </source>
</evidence>
<feature type="domain" description="Cadherin" evidence="23">
    <location>
        <begin position="824"/>
        <end position="934"/>
    </location>
</feature>
<feature type="domain" description="Cadherin" evidence="23">
    <location>
        <begin position="1392"/>
        <end position="1494"/>
    </location>
</feature>
<feature type="signal peptide" evidence="20">
    <location>
        <begin position="1"/>
        <end position="26"/>
    </location>
</feature>
<dbReference type="Gene3D" id="4.10.900.10">
    <property type="entry name" value="TCF3-CBD (Catenin binding domain)"/>
    <property type="match status" value="1"/>
</dbReference>
<evidence type="ECO:0000256" key="4">
    <source>
        <dbReference type="ARBA" id="ARBA00022692"/>
    </source>
</evidence>
<organism evidence="24 25">
    <name type="scientific">Lottia gigantea</name>
    <name type="common">Giant owl limpet</name>
    <dbReference type="NCBI Taxonomy" id="225164"/>
    <lineage>
        <taxon>Eukaryota</taxon>
        <taxon>Metazoa</taxon>
        <taxon>Spiralia</taxon>
        <taxon>Lophotrochozoa</taxon>
        <taxon>Mollusca</taxon>
        <taxon>Gastropoda</taxon>
        <taxon>Patellogastropoda</taxon>
        <taxon>Lottioidea</taxon>
        <taxon>Lottiidae</taxon>
        <taxon>Lottia</taxon>
    </lineage>
</organism>
<keyword evidence="10 19" id="KW-1133">Transmembrane helix</keyword>
<evidence type="ECO:0000256" key="1">
    <source>
        <dbReference type="ARBA" id="ARBA00004251"/>
    </source>
</evidence>
<accession>V3ZVB6</accession>
<feature type="domain" description="Cadherin" evidence="23">
    <location>
        <begin position="940"/>
        <end position="1059"/>
    </location>
</feature>
<evidence type="ECO:0000256" key="18">
    <source>
        <dbReference type="SAM" id="MobiDB-lite"/>
    </source>
</evidence>
<dbReference type="SUPFAM" id="SSF49899">
    <property type="entry name" value="Concanavalin A-like lectins/glucanases"/>
    <property type="match status" value="2"/>
</dbReference>
<feature type="domain" description="Cadherin" evidence="23">
    <location>
        <begin position="1060"/>
        <end position="1160"/>
    </location>
</feature>
<dbReference type="Pfam" id="PF01049">
    <property type="entry name" value="CADH_Y-type_LIR"/>
    <property type="match status" value="1"/>
</dbReference>
<evidence type="ECO:0000256" key="6">
    <source>
        <dbReference type="ARBA" id="ARBA00022729"/>
    </source>
</evidence>
<evidence type="ECO:0000256" key="7">
    <source>
        <dbReference type="ARBA" id="ARBA00022737"/>
    </source>
</evidence>
<feature type="domain" description="Cadherin" evidence="23">
    <location>
        <begin position="80"/>
        <end position="161"/>
    </location>
</feature>
<feature type="chain" id="PRO_5004718075" evidence="20">
    <location>
        <begin position="27"/>
        <end position="2740"/>
    </location>
</feature>
<dbReference type="FunFam" id="4.10.900.10:FF:000001">
    <property type="entry name" value="Cadherin 2"/>
    <property type="match status" value="1"/>
</dbReference>
<keyword evidence="13" id="KW-0325">Glycoprotein</keyword>
<dbReference type="GO" id="GO:0044331">
    <property type="term" value="P:cell-cell adhesion mediated by cadherin"/>
    <property type="evidence" value="ECO:0007669"/>
    <property type="project" value="TreeGrafter"/>
</dbReference>
<dbReference type="GO" id="GO:0007043">
    <property type="term" value="P:cell-cell junction assembly"/>
    <property type="evidence" value="ECO:0007669"/>
    <property type="project" value="TreeGrafter"/>
</dbReference>
<name>V3ZVB6_LOTGI</name>
<comment type="caution">
    <text evidence="15">Lacks conserved residue(s) required for the propagation of feature annotation.</text>
</comment>
<dbReference type="GO" id="GO:0005912">
    <property type="term" value="C:adherens junction"/>
    <property type="evidence" value="ECO:0007669"/>
    <property type="project" value="TreeGrafter"/>
</dbReference>
<feature type="domain" description="Laminin G" evidence="21">
    <location>
        <begin position="2277"/>
        <end position="2471"/>
    </location>
</feature>
<evidence type="ECO:0000256" key="5">
    <source>
        <dbReference type="ARBA" id="ARBA00022723"/>
    </source>
</evidence>
<dbReference type="FunFam" id="2.60.40.60:FF:000005">
    <property type="entry name" value="Protocadherin 9"/>
    <property type="match status" value="1"/>
</dbReference>
<evidence type="ECO:0000313" key="25">
    <source>
        <dbReference type="Proteomes" id="UP000030746"/>
    </source>
</evidence>
<evidence type="ECO:0000256" key="11">
    <source>
        <dbReference type="ARBA" id="ARBA00023136"/>
    </source>
</evidence>
<evidence type="ECO:0000259" key="22">
    <source>
        <dbReference type="PROSITE" id="PS50026"/>
    </source>
</evidence>
<dbReference type="SMART" id="SM00282">
    <property type="entry name" value="LamG"/>
    <property type="match status" value="2"/>
</dbReference>
<dbReference type="PANTHER" id="PTHR24027:SF422">
    <property type="entry name" value="CADHERIN DOMAIN-CONTAINING PROTEIN"/>
    <property type="match status" value="1"/>
</dbReference>
<evidence type="ECO:0000256" key="2">
    <source>
        <dbReference type="ARBA" id="ARBA00022475"/>
    </source>
</evidence>
<dbReference type="CDD" id="cd00054">
    <property type="entry name" value="EGF_CA"/>
    <property type="match status" value="1"/>
</dbReference>
<feature type="disulfide bond" evidence="15">
    <location>
        <begin position="2264"/>
        <end position="2273"/>
    </location>
</feature>
<feature type="domain" description="Cadherin" evidence="23">
    <location>
        <begin position="1281"/>
        <end position="1391"/>
    </location>
</feature>
<evidence type="ECO:0000256" key="20">
    <source>
        <dbReference type="SAM" id="SignalP"/>
    </source>
</evidence>
<dbReference type="RefSeq" id="XP_009062767.1">
    <property type="nucleotide sequence ID" value="XM_009064519.1"/>
</dbReference>
<keyword evidence="25" id="KW-1185">Reference proteome</keyword>
<feature type="domain" description="Cadherin" evidence="23">
    <location>
        <begin position="1600"/>
        <end position="1732"/>
    </location>
</feature>
<keyword evidence="11 19" id="KW-0472">Membrane</keyword>
<dbReference type="Gene3D" id="2.10.25.10">
    <property type="entry name" value="Laminin"/>
    <property type="match status" value="2"/>
</dbReference>
<feature type="domain" description="EGF-like" evidence="22">
    <location>
        <begin position="1986"/>
        <end position="2024"/>
    </location>
</feature>
<evidence type="ECO:0000256" key="8">
    <source>
        <dbReference type="ARBA" id="ARBA00022837"/>
    </source>
</evidence>
<dbReference type="Gene3D" id="2.60.40.60">
    <property type="entry name" value="Cadherins"/>
    <property type="match status" value="15"/>
</dbReference>
<dbReference type="PROSITE" id="PS00022">
    <property type="entry name" value="EGF_1"/>
    <property type="match status" value="1"/>
</dbReference>
<dbReference type="InterPro" id="IPR013320">
    <property type="entry name" value="ConA-like_dom_sf"/>
</dbReference>
<proteinExistence type="predicted"/>
<dbReference type="InterPro" id="IPR027397">
    <property type="entry name" value="Catenin-bd_sf"/>
</dbReference>
<dbReference type="FunFam" id="2.60.40.60:FF:000092">
    <property type="entry name" value="Protocadherin 8"/>
    <property type="match status" value="2"/>
</dbReference>
<evidence type="ECO:0000256" key="16">
    <source>
        <dbReference type="RuleBase" id="RU003318"/>
    </source>
</evidence>
<evidence type="ECO:0000256" key="14">
    <source>
        <dbReference type="PROSITE-ProRule" id="PRU00043"/>
    </source>
</evidence>
<dbReference type="SMART" id="SM00181">
    <property type="entry name" value="EGF"/>
    <property type="match status" value="4"/>
</dbReference>
<feature type="domain" description="Cadherin" evidence="23">
    <location>
        <begin position="719"/>
        <end position="820"/>
    </location>
</feature>
<dbReference type="GO" id="GO:0016477">
    <property type="term" value="P:cell migration"/>
    <property type="evidence" value="ECO:0007669"/>
    <property type="project" value="TreeGrafter"/>
</dbReference>
<feature type="domain" description="Cadherin" evidence="23">
    <location>
        <begin position="503"/>
        <end position="609"/>
    </location>
</feature>
<dbReference type="CTD" id="20240514"/>
<dbReference type="HOGENOM" id="CLU_000347_1_0_1"/>
<evidence type="ECO:0000259" key="21">
    <source>
        <dbReference type="PROSITE" id="PS50025"/>
    </source>
</evidence>
<dbReference type="EMBL" id="KB203049">
    <property type="protein sequence ID" value="ESO86530.1"/>
    <property type="molecule type" value="Genomic_DNA"/>
</dbReference>
<dbReference type="InterPro" id="IPR056370">
    <property type="entry name" value="Shg-like_Ig-like"/>
</dbReference>
<dbReference type="KEGG" id="lgi:LOTGIDRAFT_167053"/>
<feature type="domain" description="Cadherin" evidence="23">
    <location>
        <begin position="1171"/>
        <end position="1281"/>
    </location>
</feature>
<dbReference type="GO" id="GO:0005509">
    <property type="term" value="F:calcium ion binding"/>
    <property type="evidence" value="ECO:0007669"/>
    <property type="project" value="UniProtKB-UniRule"/>
</dbReference>
<feature type="domain" description="Cadherin" evidence="23">
    <location>
        <begin position="392"/>
        <end position="501"/>
    </location>
</feature>
<dbReference type="FunFam" id="2.60.40.60:FF:000100">
    <property type="entry name" value="protocadherin Fat 2"/>
    <property type="match status" value="1"/>
</dbReference>
<sequence>MATKKCKLLSVCVFILHSISLHVVSSHNFVHQSQYLQEANQPLHANIRHSRHRLKREVTQKTVEKSIQETQQNPIFALRDEVTNPNSRIFLYADSSRQNFFSVDADGNVAVRQGNKLDYEDESMRNIKLFVNATSRRDQSDVIVLDVTIQISNVNDENPVFKNQPFPFLATVPPNAASGVKVYELFAEDPDQNDVIYAFLTGGENRFEVRTKNVFSTALNRNVRVAEILTQGAGNFIKEEYQLVISAADSTNETQVTTATVLVKVGVRPPQFYESSYVGKIPEHSSANQFLQNELKILAKSFQGKEITYQLLKGGNSTQASPYFTIDSTTGVVKTTSTLQSSDLDYDISPKSSRPPKYSLTARATESETGLSSTIDLNVEVIDNNDNSPIFEYSSYQRIIPENYRVNSTILTVKADDDDSGTNAEITYSVSDGNFTVETVSDPVSGIIGHVKNILPLDYDRIVGHMYSFEVYAHDAGSPRRSGTASVRVIVTNVNDEPPEIQIDNSTVYSVREDAEINYVVTFIQAVDLDGDRVSFFFTPDQSTSYIFSIVPQSGLIRLQQKVPSDVNMYVLNITVKDDGSCCGGGTTLSSEANIYVEIVDVNEHKPTFTNCSEYNKASLLENSPSNTPIIKVHAVDEDRGENGRVTYSILRSSTDTTRKFNIDPNTGNITSLIQFDREKTHSHSITIKGNDQANPSLEGYCTFSINIGDVNDNSPVFDQPSYTVNIVQDYEVGRSVANVRAEDADLGINAEIEYSLISNPNDMFRIDIDDGIIYLDKDLGTDTAYQLQVMAKDKGIIPLNANVSVTVKVANITSKPPSWDRNDYDSTPYKVNETVPFGYMIAEFAASSNVDGNPRVLFNLINGDGNAVAVLDPFYLEIQGNKVQLKVNSRLDYNVKPLHELRLRVTNYNFIPSTSEISPKIEVIDMNNKAPYFVGRNQDSSIYPGSVAENMPPGQTVIDVKAYDDDVFPPNNELSFSLVYKEGVSQLFSISKIDDNTARITTTAQFDREQKNFYFIEVKAEDGKASDTPGHTPANTPNSAIATVQVRITDQNDNQPYFEKEMYNATVKEDASIRTSVILVTGKDPDTADSLVYSITGGNTRNAFGVQTKKGIIYVARQLDYESGETEYTLTYMVSDGLYTNTTTVIISVEDVNDNRPEFDQETYTIDDVVEEDESISPNQPRLLTKVIATDADKTRPNQITYSLLGSGTMPGDDQLFRVDPKTGNLYLLRKLDRDLPNGRATYQFNVRAMDEPQNPDTAQYGFASVEVKPKDINDNQPIFTDNLRGSVAEHSEKGEQVMTVIARDYDFRENGTVTYGIAEGPASLSSSIKFSIDNNGLITTNTAPKELDREDVAVYNFKITAHDLGPNANTTTATITITLTDINDHKPEFLEKIYSVTMSEAQEQGEIALVRAKDKDIGENARLTYSLNSAHFAVNVITNEGSITVYKPVDYEDPSQRSFNLSVTVSDPDPSHTDTCYVEVTVEDFNDNAPQFDQASITVNVRENIAVGEKLATFSANDKDSGLNANFTFHIDTTTDRRRQFAIDEVSGEVSVRRGLDRETLPVHEVRILAIDKGDPQQTGTASLTVNLIDINDNYPIFKYDYRPIVMENDPNFPKEVIRVHGKDLDTEKFGPPFGFKSTRCEDGTSRCPCPGRPTCDFFNLTANDAGDGGNGEGVIFTKAEFDREKQKYYYIPIVMWDMRGKGDPNSQTGTNTLTVEIGDINDNPHNPGHKDIFVYNYKGLFGNIPIGNAYAADPDDWDVVDKTFDGPNTYKDLFEVISENGSIILKEKVPEGEYTFTVKVTDNLHQKTVESTVTVVIQMLTEEAVKKSGAMRLTGITAEDFVDREKVDDGNLNSYYDSKSDKFRQLLADKLNTKKEKVEVISVMNNGEFTDVRYSVSGSPYYDASKSDSVISLNRKEFENKVGIKIGMVPIDECMDEKFEGGCYNYLNITEQPAMVNTNSTSFIGVETKVEALEGCRATMYPDEQECSADYCYNGGECVKDDWNTISCPKCPIGYDGPRCQGTHHSFDGKSYSLFKPLEQCLDSQTSIEFITQQADSLIFYNGPIGELGPDDPTDYISLELVKGYPRLRIDHGTGELSLQIDGRDEQGSVKLQRLDDGKWHHIDIIREGRNVQLIVDRCQDISRNNGIGVDDRACRQSGATSNENRLLNVNTLLQLGGRAEDPPPSYPAGITPIRYNGCVKNFIHNGEMYNLHIGGTPGYPSGSNGCKKEEGICGKDLVPVCGENGICISSWSPDDYKCICKTGWRGEKCEKETTVKDLKDMSYIKWKLSDEWFNNITPWKLQMHLQFRTRDENGVLMTVSTAENSKHVILEIENGILQVKYDLGNSNVQILQLYYSPASNGRWHTVELERYGKQFILKMDGGEGRNYNYTLGNPGEYEGINIQRIVFSGASVSETSSISVISPSTDLSDTCLNDVRIENGWFPMEMNENSESKAATLVRDVNLEDDCLRNDCEGVTCTGEFEVCYPLWGIYECRCQDGYKKGPNGKCILIPFCETDPCISGRCNVDKCECFEGWDGKFCEKRDPGSVVAGLSTGAIVAIVVCIFIALILALVVIFLVRFSERPNDSDKYILEVDPDEDIRENVMNYDEEGAGEEDHDAYDISRLRKPDDNMSMGKSPLDPIPRTRMVGLGRAPRPGEDPDVGGFIDDRLGDADDDPNGPPPDSVCEYAYEGGGSDAGSLSSLNTTSSDGDQDYDYLNDWGPKFAKLADMYGAGQED</sequence>
<dbReference type="InterPro" id="IPR000742">
    <property type="entry name" value="EGF"/>
</dbReference>
<keyword evidence="4 16" id="KW-0812">Transmembrane</keyword>
<evidence type="ECO:0000313" key="24">
    <source>
        <dbReference type="EMBL" id="ESO86530.1"/>
    </source>
</evidence>
<dbReference type="InterPro" id="IPR000233">
    <property type="entry name" value="Cadherin_Y-type_LIR"/>
</dbReference>
<dbReference type="GeneID" id="20240514"/>
<evidence type="ECO:0000256" key="12">
    <source>
        <dbReference type="ARBA" id="ARBA00023157"/>
    </source>
</evidence>
<dbReference type="PROSITE" id="PS00232">
    <property type="entry name" value="CADHERIN_1"/>
    <property type="match status" value="6"/>
</dbReference>
<dbReference type="InterPro" id="IPR039808">
    <property type="entry name" value="Cadherin"/>
</dbReference>
<keyword evidence="12 15" id="KW-1015">Disulfide bond</keyword>
<feature type="domain" description="Laminin G" evidence="21">
    <location>
        <begin position="2025"/>
        <end position="2230"/>
    </location>
</feature>
<feature type="domain" description="Cadherin" evidence="23">
    <location>
        <begin position="1495"/>
        <end position="1600"/>
    </location>
</feature>
<feature type="domain" description="Cadherin" evidence="23">
    <location>
        <begin position="164"/>
        <end position="265"/>
    </location>
</feature>
<dbReference type="Pfam" id="PF24811">
    <property type="entry name" value="Ig_Shg"/>
    <property type="match status" value="1"/>
</dbReference>
<feature type="disulfide bond" evidence="15">
    <location>
        <begin position="2014"/>
        <end position="2023"/>
    </location>
</feature>
<dbReference type="GO" id="GO:0007156">
    <property type="term" value="P:homophilic cell adhesion via plasma membrane adhesion molecules"/>
    <property type="evidence" value="ECO:0007669"/>
    <property type="project" value="InterPro"/>
</dbReference>
<dbReference type="GO" id="GO:0045296">
    <property type="term" value="F:cadherin binding"/>
    <property type="evidence" value="ECO:0007669"/>
    <property type="project" value="TreeGrafter"/>
</dbReference>
<reference evidence="24 25" key="1">
    <citation type="journal article" date="2013" name="Nature">
        <title>Insights into bilaterian evolution from three spiralian genomes.</title>
        <authorList>
            <person name="Simakov O."/>
            <person name="Marletaz F."/>
            <person name="Cho S.J."/>
            <person name="Edsinger-Gonzales E."/>
            <person name="Havlak P."/>
            <person name="Hellsten U."/>
            <person name="Kuo D.H."/>
            <person name="Larsson T."/>
            <person name="Lv J."/>
            <person name="Arendt D."/>
            <person name="Savage R."/>
            <person name="Osoegawa K."/>
            <person name="de Jong P."/>
            <person name="Grimwood J."/>
            <person name="Chapman J.A."/>
            <person name="Shapiro H."/>
            <person name="Aerts A."/>
            <person name="Otillar R.P."/>
            <person name="Terry A.Y."/>
            <person name="Boore J.L."/>
            <person name="Grigoriev I.V."/>
            <person name="Lindberg D.R."/>
            <person name="Seaver E.C."/>
            <person name="Weisblat D.A."/>
            <person name="Putnam N.H."/>
            <person name="Rokhsar D.S."/>
        </authorList>
    </citation>
    <scope>NUCLEOTIDE SEQUENCE [LARGE SCALE GENOMIC DNA]</scope>
</reference>
<feature type="region of interest" description="Disordered" evidence="18">
    <location>
        <begin position="346"/>
        <end position="365"/>
    </location>
</feature>
<dbReference type="SUPFAM" id="SSF49313">
    <property type="entry name" value="Cadherin-like"/>
    <property type="match status" value="15"/>
</dbReference>
<dbReference type="Proteomes" id="UP000030746">
    <property type="component" value="Unassembled WGS sequence"/>
</dbReference>
<keyword evidence="9 16" id="KW-0130">Cell adhesion</keyword>
<dbReference type="GO" id="GO:0034332">
    <property type="term" value="P:adherens junction organization"/>
    <property type="evidence" value="ECO:0007669"/>
    <property type="project" value="TreeGrafter"/>
</dbReference>
<dbReference type="Gene3D" id="2.60.120.200">
    <property type="match status" value="2"/>
</dbReference>
<evidence type="ECO:0000256" key="10">
    <source>
        <dbReference type="ARBA" id="ARBA00022989"/>
    </source>
</evidence>
<dbReference type="InterPro" id="IPR015919">
    <property type="entry name" value="Cadherin-like_sf"/>
</dbReference>
<protein>
    <submittedName>
        <fullName evidence="24">Uncharacterized protein</fullName>
    </submittedName>
</protein>
<keyword evidence="3 15" id="KW-0245">EGF-like domain</keyword>
<dbReference type="CDD" id="cd00110">
    <property type="entry name" value="LamG"/>
    <property type="match status" value="2"/>
</dbReference>
<feature type="disulfide bond" evidence="15">
    <location>
        <begin position="2245"/>
        <end position="2262"/>
    </location>
</feature>
<feature type="domain" description="Cadherin" evidence="23">
    <location>
        <begin position="273"/>
        <end position="391"/>
    </location>
</feature>
<keyword evidence="7" id="KW-0677">Repeat</keyword>
<dbReference type="Pfam" id="PF02210">
    <property type="entry name" value="Laminin_G_2"/>
    <property type="match status" value="2"/>
</dbReference>
<evidence type="ECO:0000259" key="23">
    <source>
        <dbReference type="PROSITE" id="PS50268"/>
    </source>
</evidence>
<dbReference type="STRING" id="225164.V3ZVB6"/>